<evidence type="ECO:0000313" key="1">
    <source>
        <dbReference type="EMBL" id="CAD6505537.1"/>
    </source>
</evidence>
<gene>
    <name evidence="1" type="ORF">BGTH12_LOCUS6895</name>
</gene>
<dbReference type="Proteomes" id="UP000683417">
    <property type="component" value="Unassembled WGS sequence"/>
</dbReference>
<sequence>MNCLLAILFFTGQDTPQNHRLALVSNSLEPVNEIYTLHHNKAFPEPRKGYDVYKTHVDVKEPGTYVTVYCSRSWQSDEIRLRLWDARDKLSNYGRGDPITRTEIEVNCLSLIRSMTSKPQISAVHSKDLIETGKCTQKALGNLALECIFKSQGRYLSNGNRYNNFRPTVVFDTPIKMSSLTGGGKFIQMETTEVSKHVLAWCNGNIHLFRESSDLEAWLPETSIIYSPKNGETITNFLLKANPQIKKAWLQSTPSLGIIRNTGSQKLREDIGLLPILGTKIRGHKLEVDKLASRDATGFLAGEICNYVGDVNDQPHEVLYKTEKMLEVSYLRDD</sequence>
<proteinExistence type="predicted"/>
<protein>
    <submittedName>
        <fullName evidence="1">BgTH12-01027</fullName>
    </submittedName>
</protein>
<comment type="caution">
    <text evidence="1">The sequence shown here is derived from an EMBL/GenBank/DDBJ whole genome shotgun (WGS) entry which is preliminary data.</text>
</comment>
<dbReference type="AlphaFoldDB" id="A0A9W4GHE3"/>
<evidence type="ECO:0000313" key="2">
    <source>
        <dbReference type="Proteomes" id="UP000683417"/>
    </source>
</evidence>
<dbReference type="EMBL" id="CAJHIT010000009">
    <property type="protein sequence ID" value="CAD6505537.1"/>
    <property type="molecule type" value="Genomic_DNA"/>
</dbReference>
<reference evidence="1" key="1">
    <citation type="submission" date="2020-10" db="EMBL/GenBank/DDBJ databases">
        <authorList>
            <person name="Muller C M."/>
        </authorList>
    </citation>
    <scope>NUCLEOTIDE SEQUENCE</scope>
    <source>
        <strain evidence="1">THUN-12</strain>
    </source>
</reference>
<organism evidence="1 2">
    <name type="scientific">Blumeria graminis f. sp. triticale</name>
    <dbReference type="NCBI Taxonomy" id="1689686"/>
    <lineage>
        <taxon>Eukaryota</taxon>
        <taxon>Fungi</taxon>
        <taxon>Dikarya</taxon>
        <taxon>Ascomycota</taxon>
        <taxon>Pezizomycotina</taxon>
        <taxon>Leotiomycetes</taxon>
        <taxon>Erysiphales</taxon>
        <taxon>Erysiphaceae</taxon>
        <taxon>Blumeria</taxon>
    </lineage>
</organism>
<accession>A0A9W4GHE3</accession>
<name>A0A9W4GHE3_BLUGR</name>